<dbReference type="Proteomes" id="UP000807115">
    <property type="component" value="Chromosome 1"/>
</dbReference>
<protein>
    <submittedName>
        <fullName evidence="1">Uncharacterized protein</fullName>
    </submittedName>
</protein>
<evidence type="ECO:0000313" key="2">
    <source>
        <dbReference type="Proteomes" id="UP000807115"/>
    </source>
</evidence>
<comment type="caution">
    <text evidence="1">The sequence shown here is derived from an EMBL/GenBank/DDBJ whole genome shotgun (WGS) entry which is preliminary data.</text>
</comment>
<reference evidence="1" key="2">
    <citation type="submission" date="2020-10" db="EMBL/GenBank/DDBJ databases">
        <authorList>
            <person name="Cooper E.A."/>
            <person name="Brenton Z.W."/>
            <person name="Flinn B.S."/>
            <person name="Jenkins J."/>
            <person name="Shu S."/>
            <person name="Flowers D."/>
            <person name="Luo F."/>
            <person name="Wang Y."/>
            <person name="Xia P."/>
            <person name="Barry K."/>
            <person name="Daum C."/>
            <person name="Lipzen A."/>
            <person name="Yoshinaga Y."/>
            <person name="Schmutz J."/>
            <person name="Saski C."/>
            <person name="Vermerris W."/>
            <person name="Kresovich S."/>
        </authorList>
    </citation>
    <scope>NUCLEOTIDE SEQUENCE</scope>
</reference>
<organism evidence="1 2">
    <name type="scientific">Sorghum bicolor</name>
    <name type="common">Sorghum</name>
    <name type="synonym">Sorghum vulgare</name>
    <dbReference type="NCBI Taxonomy" id="4558"/>
    <lineage>
        <taxon>Eukaryota</taxon>
        <taxon>Viridiplantae</taxon>
        <taxon>Streptophyta</taxon>
        <taxon>Embryophyta</taxon>
        <taxon>Tracheophyta</taxon>
        <taxon>Spermatophyta</taxon>
        <taxon>Magnoliopsida</taxon>
        <taxon>Liliopsida</taxon>
        <taxon>Poales</taxon>
        <taxon>Poaceae</taxon>
        <taxon>PACMAD clade</taxon>
        <taxon>Panicoideae</taxon>
        <taxon>Andropogonodae</taxon>
        <taxon>Andropogoneae</taxon>
        <taxon>Sorghinae</taxon>
        <taxon>Sorghum</taxon>
    </lineage>
</organism>
<dbReference type="EMBL" id="CM027680">
    <property type="protein sequence ID" value="KAG0552587.1"/>
    <property type="molecule type" value="Genomic_DNA"/>
</dbReference>
<name>A0A921S5N9_SORBI</name>
<sequence>MKNVKRVQEENIKRARDESQSFIQNDCAVPACAQNSFLESSKKHQRISTEKNYLPQNEARSIVKNGQILQVHPVQNNPVCSIPRLFPICMFPHYNSATLIRICCFQPPHQCFNKWDHNLPLHSSWPPLYLPPQQCFNMPGGLSGSGYAPLAPPHVLHGYGDYQ</sequence>
<accession>A0A921S5N9</accession>
<gene>
    <name evidence="1" type="ORF">BDA96_01G519900</name>
</gene>
<proteinExistence type="predicted"/>
<dbReference type="AlphaFoldDB" id="A0A921S5N9"/>
<reference evidence="1" key="1">
    <citation type="journal article" date="2019" name="BMC Genomics">
        <title>A new reference genome for Sorghum bicolor reveals high levels of sequence similarity between sweet and grain genotypes: implications for the genetics of sugar metabolism.</title>
        <authorList>
            <person name="Cooper E.A."/>
            <person name="Brenton Z.W."/>
            <person name="Flinn B.S."/>
            <person name="Jenkins J."/>
            <person name="Shu S."/>
            <person name="Flowers D."/>
            <person name="Luo F."/>
            <person name="Wang Y."/>
            <person name="Xia P."/>
            <person name="Barry K."/>
            <person name="Daum C."/>
            <person name="Lipzen A."/>
            <person name="Yoshinaga Y."/>
            <person name="Schmutz J."/>
            <person name="Saski C."/>
            <person name="Vermerris W."/>
            <person name="Kresovich S."/>
        </authorList>
    </citation>
    <scope>NUCLEOTIDE SEQUENCE</scope>
</reference>
<evidence type="ECO:0000313" key="1">
    <source>
        <dbReference type="EMBL" id="KAG0552587.1"/>
    </source>
</evidence>